<protein>
    <submittedName>
        <fullName evidence="2">Uncharacterized protein</fullName>
    </submittedName>
</protein>
<dbReference type="AlphaFoldDB" id="A0AAD9ZSM3"/>
<evidence type="ECO:0000313" key="3">
    <source>
        <dbReference type="Proteomes" id="UP001281410"/>
    </source>
</evidence>
<evidence type="ECO:0000313" key="2">
    <source>
        <dbReference type="EMBL" id="KAK3189181.1"/>
    </source>
</evidence>
<feature type="compositionally biased region" description="Basic and acidic residues" evidence="1">
    <location>
        <begin position="32"/>
        <end position="59"/>
    </location>
</feature>
<comment type="caution">
    <text evidence="2">The sequence shown here is derived from an EMBL/GenBank/DDBJ whole genome shotgun (WGS) entry which is preliminary data.</text>
</comment>
<keyword evidence="3" id="KW-1185">Reference proteome</keyword>
<gene>
    <name evidence="2" type="ORF">Dsin_028742</name>
</gene>
<sequence length="79" mass="9338">MGKNEFLTPRQSPTEILSQEAEMVLPDVPEAMPRRERLQVPLHEREPPASDATFRPERRSHPRRFLRGVRDHFPRSHET</sequence>
<organism evidence="2 3">
    <name type="scientific">Dipteronia sinensis</name>
    <dbReference type="NCBI Taxonomy" id="43782"/>
    <lineage>
        <taxon>Eukaryota</taxon>
        <taxon>Viridiplantae</taxon>
        <taxon>Streptophyta</taxon>
        <taxon>Embryophyta</taxon>
        <taxon>Tracheophyta</taxon>
        <taxon>Spermatophyta</taxon>
        <taxon>Magnoliopsida</taxon>
        <taxon>eudicotyledons</taxon>
        <taxon>Gunneridae</taxon>
        <taxon>Pentapetalae</taxon>
        <taxon>rosids</taxon>
        <taxon>malvids</taxon>
        <taxon>Sapindales</taxon>
        <taxon>Sapindaceae</taxon>
        <taxon>Hippocastanoideae</taxon>
        <taxon>Acereae</taxon>
        <taxon>Dipteronia</taxon>
    </lineage>
</organism>
<name>A0AAD9ZSM3_9ROSI</name>
<evidence type="ECO:0000256" key="1">
    <source>
        <dbReference type="SAM" id="MobiDB-lite"/>
    </source>
</evidence>
<accession>A0AAD9ZSM3</accession>
<dbReference type="EMBL" id="JANJYJ010000009">
    <property type="protein sequence ID" value="KAK3189181.1"/>
    <property type="molecule type" value="Genomic_DNA"/>
</dbReference>
<feature type="compositionally biased region" description="Basic and acidic residues" evidence="1">
    <location>
        <begin position="68"/>
        <end position="79"/>
    </location>
</feature>
<proteinExistence type="predicted"/>
<reference evidence="2" key="1">
    <citation type="journal article" date="2023" name="Plant J.">
        <title>Genome sequences and population genomics provide insights into the demographic history, inbreeding, and mutation load of two 'living fossil' tree species of Dipteronia.</title>
        <authorList>
            <person name="Feng Y."/>
            <person name="Comes H.P."/>
            <person name="Chen J."/>
            <person name="Zhu S."/>
            <person name="Lu R."/>
            <person name="Zhang X."/>
            <person name="Li P."/>
            <person name="Qiu J."/>
            <person name="Olsen K.M."/>
            <person name="Qiu Y."/>
        </authorList>
    </citation>
    <scope>NUCLEOTIDE SEQUENCE</scope>
    <source>
        <strain evidence="2">NBL</strain>
    </source>
</reference>
<feature type="region of interest" description="Disordered" evidence="1">
    <location>
        <begin position="1"/>
        <end position="79"/>
    </location>
</feature>
<dbReference type="Proteomes" id="UP001281410">
    <property type="component" value="Unassembled WGS sequence"/>
</dbReference>